<dbReference type="AlphaFoldDB" id="A0A4C1U413"/>
<keyword evidence="1" id="KW-0175">Coiled coil</keyword>
<gene>
    <name evidence="3" type="ORF">EVAR_11029_1</name>
</gene>
<dbReference type="EMBL" id="BGZK01000125">
    <property type="protein sequence ID" value="GBP20998.1"/>
    <property type="molecule type" value="Genomic_DNA"/>
</dbReference>
<evidence type="ECO:0000313" key="4">
    <source>
        <dbReference type="Proteomes" id="UP000299102"/>
    </source>
</evidence>
<dbReference type="OrthoDB" id="10022108at2759"/>
<evidence type="ECO:0000256" key="1">
    <source>
        <dbReference type="SAM" id="Coils"/>
    </source>
</evidence>
<reference evidence="3 4" key="1">
    <citation type="journal article" date="2019" name="Commun. Biol.">
        <title>The bagworm genome reveals a unique fibroin gene that provides high tensile strength.</title>
        <authorList>
            <person name="Kono N."/>
            <person name="Nakamura H."/>
            <person name="Ohtoshi R."/>
            <person name="Tomita M."/>
            <person name="Numata K."/>
            <person name="Arakawa K."/>
        </authorList>
    </citation>
    <scope>NUCLEOTIDE SEQUENCE [LARGE SCALE GENOMIC DNA]</scope>
</reference>
<proteinExistence type="predicted"/>
<accession>A0A4C1U413</accession>
<feature type="coiled-coil region" evidence="1">
    <location>
        <begin position="107"/>
        <end position="134"/>
    </location>
</feature>
<name>A0A4C1U413_EUMVA</name>
<feature type="compositionally biased region" description="Polar residues" evidence="2">
    <location>
        <begin position="77"/>
        <end position="97"/>
    </location>
</feature>
<feature type="region of interest" description="Disordered" evidence="2">
    <location>
        <begin position="159"/>
        <end position="202"/>
    </location>
</feature>
<comment type="caution">
    <text evidence="3">The sequence shown here is derived from an EMBL/GenBank/DDBJ whole genome shotgun (WGS) entry which is preliminary data.</text>
</comment>
<sequence>MLPRTKRKGAEMDLATREANELFLKGKEALSAGNEARVQSVAASACNHFTRSCLALSDSRSRHKYNLEAERTKHAQELNQNNSKNETSRTPETSNKTPRNKNLPKQLSANEEQLKAVQSAVQNVSERLNSARIQSCKSICMSNCGYKKWRQMSSAMKTMRDKRAQTPLATKRRTPAHWRKDREEGTQPTTVPPSTRTKPKCP</sequence>
<feature type="region of interest" description="Disordered" evidence="2">
    <location>
        <begin position="71"/>
        <end position="103"/>
    </location>
</feature>
<feature type="compositionally biased region" description="Polar residues" evidence="2">
    <location>
        <begin position="186"/>
        <end position="196"/>
    </location>
</feature>
<dbReference type="Proteomes" id="UP000299102">
    <property type="component" value="Unassembled WGS sequence"/>
</dbReference>
<evidence type="ECO:0000313" key="3">
    <source>
        <dbReference type="EMBL" id="GBP20998.1"/>
    </source>
</evidence>
<protein>
    <submittedName>
        <fullName evidence="3">Uncharacterized protein</fullName>
    </submittedName>
</protein>
<evidence type="ECO:0000256" key="2">
    <source>
        <dbReference type="SAM" id="MobiDB-lite"/>
    </source>
</evidence>
<organism evidence="3 4">
    <name type="scientific">Eumeta variegata</name>
    <name type="common">Bagworm moth</name>
    <name type="synonym">Eumeta japonica</name>
    <dbReference type="NCBI Taxonomy" id="151549"/>
    <lineage>
        <taxon>Eukaryota</taxon>
        <taxon>Metazoa</taxon>
        <taxon>Ecdysozoa</taxon>
        <taxon>Arthropoda</taxon>
        <taxon>Hexapoda</taxon>
        <taxon>Insecta</taxon>
        <taxon>Pterygota</taxon>
        <taxon>Neoptera</taxon>
        <taxon>Endopterygota</taxon>
        <taxon>Lepidoptera</taxon>
        <taxon>Glossata</taxon>
        <taxon>Ditrysia</taxon>
        <taxon>Tineoidea</taxon>
        <taxon>Psychidae</taxon>
        <taxon>Oiketicinae</taxon>
        <taxon>Eumeta</taxon>
    </lineage>
</organism>
<keyword evidence="4" id="KW-1185">Reference proteome</keyword>